<dbReference type="Pfam" id="PF17099">
    <property type="entry name" value="TrpP"/>
    <property type="match status" value="1"/>
</dbReference>
<feature type="transmembrane region" description="Helical" evidence="1">
    <location>
        <begin position="108"/>
        <end position="131"/>
    </location>
</feature>
<sequence length="174" mass="18808">MNVNLRKNILTALLIAIGVILRQIVPGTIGSMKFDVMLSVIFVSLLINRDFKNTILTGLLGGVIAAMTTTFPGGQIPNIIDKLITCCLVFGMIRLSEKFQNQTIARGIISFIGTIISGSIFLTSALFIVGLPAPFEVLFLGIVLPTAITNIFLTTFLYQTVLMAMKVTGIQIAE</sequence>
<dbReference type="Proteomes" id="UP000579281">
    <property type="component" value="Unassembled WGS sequence"/>
</dbReference>
<feature type="transmembrane region" description="Helical" evidence="1">
    <location>
        <begin position="55"/>
        <end position="73"/>
    </location>
</feature>
<keyword evidence="1" id="KW-0812">Transmembrane</keyword>
<feature type="transmembrane region" description="Helical" evidence="1">
    <location>
        <begin position="137"/>
        <end position="158"/>
    </location>
</feature>
<keyword evidence="3" id="KW-1185">Reference proteome</keyword>
<accession>A0A841KT50</accession>
<keyword evidence="1" id="KW-0472">Membrane</keyword>
<evidence type="ECO:0000313" key="3">
    <source>
        <dbReference type="Proteomes" id="UP000579281"/>
    </source>
</evidence>
<dbReference type="InterPro" id="IPR031360">
    <property type="entry name" value="TrpP"/>
</dbReference>
<gene>
    <name evidence="2" type="ORF">HNQ80_001299</name>
</gene>
<proteinExistence type="predicted"/>
<dbReference type="AlphaFoldDB" id="A0A841KT50"/>
<keyword evidence="1" id="KW-1133">Transmembrane helix</keyword>
<dbReference type="EMBL" id="JACHEN010000006">
    <property type="protein sequence ID" value="MBB6215210.1"/>
    <property type="molecule type" value="Genomic_DNA"/>
</dbReference>
<reference evidence="2 3" key="1">
    <citation type="submission" date="2020-08" db="EMBL/GenBank/DDBJ databases">
        <title>Genomic Encyclopedia of Type Strains, Phase IV (KMG-IV): sequencing the most valuable type-strain genomes for metagenomic binning, comparative biology and taxonomic classification.</title>
        <authorList>
            <person name="Goeker M."/>
        </authorList>
    </citation>
    <scope>NUCLEOTIDE SEQUENCE [LARGE SCALE GENOMIC DNA]</scope>
    <source>
        <strain evidence="2 3">DSM 103526</strain>
    </source>
</reference>
<dbReference type="RefSeq" id="WP_184309302.1">
    <property type="nucleotide sequence ID" value="NZ_JACHEN010000006.1"/>
</dbReference>
<comment type="caution">
    <text evidence="2">The sequence shown here is derived from an EMBL/GenBank/DDBJ whole genome shotgun (WGS) entry which is preliminary data.</text>
</comment>
<evidence type="ECO:0000256" key="1">
    <source>
        <dbReference type="SAM" id="Phobius"/>
    </source>
</evidence>
<organism evidence="2 3">
    <name type="scientific">Anaerosolibacter carboniphilus</name>
    <dbReference type="NCBI Taxonomy" id="1417629"/>
    <lineage>
        <taxon>Bacteria</taxon>
        <taxon>Bacillati</taxon>
        <taxon>Bacillota</taxon>
        <taxon>Clostridia</taxon>
        <taxon>Peptostreptococcales</taxon>
        <taxon>Thermotaleaceae</taxon>
        <taxon>Anaerosolibacter</taxon>
    </lineage>
</organism>
<name>A0A841KT50_9FIRM</name>
<evidence type="ECO:0008006" key="4">
    <source>
        <dbReference type="Google" id="ProtNLM"/>
    </source>
</evidence>
<evidence type="ECO:0000313" key="2">
    <source>
        <dbReference type="EMBL" id="MBB6215210.1"/>
    </source>
</evidence>
<protein>
    <recommendedName>
        <fullName evidence="4">Tryptophan transporter TrpP</fullName>
    </recommendedName>
</protein>